<accession>A0ABZ1UF42</accession>
<dbReference type="Proteomes" id="UP000321323">
    <property type="component" value="Chromosome"/>
</dbReference>
<sequence length="178" mass="20132">MIREAFSQILTAHMCDWGVLLLGVVGVPGTDERLDSIDVALFSKGELEVIPITHPALDVVVTLAEGTIHNKSELSAALSGLCDAENINREHSRRVWRCWLLETHLQSLDSDPVYGLLDLTEFWSQWGWPDDAPTSMKSDTVPSQSEYHSDSNYRHVIDEHVFWIEQEKAYLTSTQPRV</sequence>
<organism evidence="1 2">
    <name type="scientific">[Empedobacter] haloabium</name>
    <dbReference type="NCBI Taxonomy" id="592317"/>
    <lineage>
        <taxon>Bacteria</taxon>
        <taxon>Pseudomonadati</taxon>
        <taxon>Pseudomonadota</taxon>
        <taxon>Betaproteobacteria</taxon>
        <taxon>Burkholderiales</taxon>
        <taxon>Oxalobacteraceae</taxon>
        <taxon>Telluria group</taxon>
        <taxon>Telluria group incertae sedis</taxon>
    </lineage>
</organism>
<name>A0ABZ1UF42_9BURK</name>
<reference evidence="1 2" key="1">
    <citation type="journal article" date="2019" name="Int. J. Syst. Evol. Microbiol.">
        <title>The Draft Whole-Genome Sequence of the Antibiotic Producer Empedobacter haloabium ATCC 31962 Provides Indications for Its Taxonomic Reclassification.</title>
        <authorList>
            <person name="Miess H."/>
            <person name="Arlt P."/>
            <person name="Apel A.K."/>
            <person name="Weber T."/>
            <person name="Nieselt K."/>
            <person name="Hanssen F."/>
            <person name="Czemmel S."/>
            <person name="Nahnsen S."/>
            <person name="Gross H."/>
        </authorList>
    </citation>
    <scope>NUCLEOTIDE SEQUENCE [LARGE SCALE GENOMIC DNA]</scope>
    <source>
        <strain evidence="1 2">ATCC 31962</strain>
    </source>
</reference>
<dbReference type="EMBL" id="CP136508">
    <property type="protein sequence ID" value="WUR11332.1"/>
    <property type="molecule type" value="Genomic_DNA"/>
</dbReference>
<dbReference type="InterPro" id="IPR016630">
    <property type="entry name" value="UCP015278"/>
</dbReference>
<keyword evidence="2" id="KW-1185">Reference proteome</keyword>
<proteinExistence type="predicted"/>
<dbReference type="Pfam" id="PF10004">
    <property type="entry name" value="DUF2247"/>
    <property type="match status" value="1"/>
</dbReference>
<evidence type="ECO:0000313" key="1">
    <source>
        <dbReference type="EMBL" id="WUR11332.1"/>
    </source>
</evidence>
<gene>
    <name evidence="1" type="ORF">E7V67_016605</name>
</gene>
<evidence type="ECO:0000313" key="2">
    <source>
        <dbReference type="Proteomes" id="UP000321323"/>
    </source>
</evidence>
<protein>
    <submittedName>
        <fullName evidence="1">DUF2247 family protein</fullName>
    </submittedName>
</protein>